<evidence type="ECO:0000256" key="3">
    <source>
        <dbReference type="ARBA" id="ARBA00022630"/>
    </source>
</evidence>
<dbReference type="PRINTS" id="PR00368">
    <property type="entry name" value="FADPNR"/>
</dbReference>
<accession>A0A1X1TJM2</accession>
<evidence type="ECO:0000256" key="2">
    <source>
        <dbReference type="ARBA" id="ARBA00005272"/>
    </source>
</evidence>
<evidence type="ECO:0000256" key="4">
    <source>
        <dbReference type="ARBA" id="ARBA00022827"/>
    </source>
</evidence>
<evidence type="ECO:0000256" key="5">
    <source>
        <dbReference type="ARBA" id="ARBA00023002"/>
    </source>
</evidence>
<dbReference type="Proteomes" id="UP000193465">
    <property type="component" value="Unassembled WGS sequence"/>
</dbReference>
<comment type="cofactor">
    <cofactor evidence="1">
        <name>FAD</name>
        <dbReference type="ChEBI" id="CHEBI:57692"/>
    </cofactor>
</comment>
<feature type="domain" description="FAD/NAD(P)-binding" evidence="7">
    <location>
        <begin position="15"/>
        <end position="292"/>
    </location>
</feature>
<evidence type="ECO:0000256" key="1">
    <source>
        <dbReference type="ARBA" id="ARBA00001974"/>
    </source>
</evidence>
<proteinExistence type="inferred from homology"/>
<keyword evidence="9" id="KW-1185">Reference proteome</keyword>
<comment type="caution">
    <text evidence="8">The sequence shown here is derived from an EMBL/GenBank/DDBJ whole genome shotgun (WGS) entry which is preliminary data.</text>
</comment>
<sequence length="398" mass="41439">MSANNAPLSSLRNPHVVVIGGGYAGALAANRLQQNHDIQITIINPRPVFVERVRLHEFVAGSGDATVDLAGLLGDRVNLIVDTATRIDAATRTVELASGSLVSYDYLVYAVGSTGTVPEGVTGARAHAYPIGELEQAERLRAAVDLLPKNAPICVVGGGLTGIEAASELAEQRPDAQVSLLCGGILAPAVGDKARASVRRQLTKLGVSVEDEALVEEVLADRVRLSDGRSLPSGVTVWTAGFGVPDLATRSGLTTDSIGRLVTDESLTSIDDPWIFGAGDASAPAGPPLRMSCQAAMPLAARATSTVLARIAGSEVKVLNQSFVGSNISIGRRHGTIAVAHHDDSPRSLYIGGRLAAFIKEMVCSTVVKQIAKESRKPGSYRWPGANTPPVPVKSAVG</sequence>
<dbReference type="GO" id="GO:0003955">
    <property type="term" value="F:NAD(P)H dehydrogenase (quinone) activity"/>
    <property type="evidence" value="ECO:0007669"/>
    <property type="project" value="TreeGrafter"/>
</dbReference>
<comment type="similarity">
    <text evidence="2">Belongs to the NADH dehydrogenase family.</text>
</comment>
<dbReference type="Pfam" id="PF07992">
    <property type="entry name" value="Pyr_redox_2"/>
    <property type="match status" value="1"/>
</dbReference>
<dbReference type="InterPro" id="IPR023753">
    <property type="entry name" value="FAD/NAD-binding_dom"/>
</dbReference>
<protein>
    <submittedName>
        <fullName evidence="8">Pyridine nucleotide-disulfide oxidoreductase</fullName>
    </submittedName>
</protein>
<dbReference type="PANTHER" id="PTHR42913:SF3">
    <property type="entry name" value="64 KDA MITOCHONDRIAL NADH DEHYDROGENASE (EUROFUNG)"/>
    <property type="match status" value="1"/>
</dbReference>
<feature type="region of interest" description="Disordered" evidence="6">
    <location>
        <begin position="377"/>
        <end position="398"/>
    </location>
</feature>
<evidence type="ECO:0000313" key="8">
    <source>
        <dbReference type="EMBL" id="ORV44777.1"/>
    </source>
</evidence>
<dbReference type="InterPro" id="IPR051169">
    <property type="entry name" value="NADH-Q_oxidoreductase"/>
</dbReference>
<evidence type="ECO:0000256" key="6">
    <source>
        <dbReference type="SAM" id="MobiDB-lite"/>
    </source>
</evidence>
<gene>
    <name evidence="8" type="ORF">AWC02_14765</name>
</gene>
<evidence type="ECO:0000259" key="7">
    <source>
        <dbReference type="Pfam" id="PF07992"/>
    </source>
</evidence>
<dbReference type="InterPro" id="IPR036188">
    <property type="entry name" value="FAD/NAD-bd_sf"/>
</dbReference>
<dbReference type="SUPFAM" id="SSF51905">
    <property type="entry name" value="FAD/NAD(P)-binding domain"/>
    <property type="match status" value="2"/>
</dbReference>
<keyword evidence="5" id="KW-0560">Oxidoreductase</keyword>
<organism evidence="8 9">
    <name type="scientific">Mycolicibacter engbaekii</name>
    <dbReference type="NCBI Taxonomy" id="188915"/>
    <lineage>
        <taxon>Bacteria</taxon>
        <taxon>Bacillati</taxon>
        <taxon>Actinomycetota</taxon>
        <taxon>Actinomycetes</taxon>
        <taxon>Mycobacteriales</taxon>
        <taxon>Mycobacteriaceae</taxon>
        <taxon>Mycolicibacter</taxon>
    </lineage>
</organism>
<dbReference type="RefSeq" id="WP_085129490.1">
    <property type="nucleotide sequence ID" value="NZ_LQOT01000046.1"/>
</dbReference>
<dbReference type="EMBL" id="LQOT01000046">
    <property type="protein sequence ID" value="ORV44777.1"/>
    <property type="molecule type" value="Genomic_DNA"/>
</dbReference>
<dbReference type="PRINTS" id="PR00469">
    <property type="entry name" value="PNDRDTASEII"/>
</dbReference>
<evidence type="ECO:0000313" key="9">
    <source>
        <dbReference type="Proteomes" id="UP000193465"/>
    </source>
</evidence>
<dbReference type="Gene3D" id="3.50.50.100">
    <property type="match status" value="1"/>
</dbReference>
<name>A0A1X1TJM2_9MYCO</name>
<dbReference type="PANTHER" id="PTHR42913">
    <property type="entry name" value="APOPTOSIS-INDUCING FACTOR 1"/>
    <property type="match status" value="1"/>
</dbReference>
<keyword evidence="3" id="KW-0285">Flavoprotein</keyword>
<dbReference type="STRING" id="188915.AWC02_14765"/>
<dbReference type="GO" id="GO:0019646">
    <property type="term" value="P:aerobic electron transport chain"/>
    <property type="evidence" value="ECO:0007669"/>
    <property type="project" value="TreeGrafter"/>
</dbReference>
<reference evidence="8 9" key="1">
    <citation type="submission" date="2016-01" db="EMBL/GenBank/DDBJ databases">
        <title>The new phylogeny of the genus Mycobacterium.</title>
        <authorList>
            <person name="Tarcisio F."/>
            <person name="Conor M."/>
            <person name="Antonella G."/>
            <person name="Elisabetta G."/>
            <person name="Giulia F.S."/>
            <person name="Sara T."/>
            <person name="Anna F."/>
            <person name="Clotilde B."/>
            <person name="Roberto B."/>
            <person name="Veronica D.S."/>
            <person name="Fabio R."/>
            <person name="Monica P."/>
            <person name="Olivier J."/>
            <person name="Enrico T."/>
            <person name="Nicola S."/>
        </authorList>
    </citation>
    <scope>NUCLEOTIDE SEQUENCE [LARGE SCALE GENOMIC DNA]</scope>
    <source>
        <strain evidence="8 9">ATCC 27353</strain>
    </source>
</reference>
<keyword evidence="4" id="KW-0274">FAD</keyword>
<dbReference type="AlphaFoldDB" id="A0A1X1TJM2"/>